<protein>
    <submittedName>
        <fullName evidence="2">Helix-turn-helix domain-containing protein</fullName>
    </submittedName>
</protein>
<dbReference type="InterPro" id="IPR010982">
    <property type="entry name" value="Lambda_DNA-bd_dom_sf"/>
</dbReference>
<sequence length="276" mass="31618">MQRSCYQLFMTVHRRSLFTAPLGDVLRELRGARGVSQLELALRCEISPRHLSFVETGKSQPSREIIERIGEELELSLRERNGLHLAAGYAPRYRETPLDAPELTIIREAIEATLGQQLPYPAFVADRHWNIVMANAGMATLMQALRPEGLAHDNVLRQLFDPTDLRPFVVNWEEVAGDLLRHFRYDVMRSPFDAEGRALLDEVLAYPDIPTHWRRLDLSDAPLPMLRTVFALPEGQLSFLSTIAQFGTAWDLTVQEVRVEAMHPTDDFTRDWFQAR</sequence>
<dbReference type="EMBL" id="FUYM01000008">
    <property type="protein sequence ID" value="SKB91152.1"/>
    <property type="molecule type" value="Genomic_DNA"/>
</dbReference>
<organism evidence="2 3">
    <name type="scientific">Rhizorhabdus histidinilytica</name>
    <dbReference type="NCBI Taxonomy" id="439228"/>
    <lineage>
        <taxon>Bacteria</taxon>
        <taxon>Pseudomonadati</taxon>
        <taxon>Pseudomonadota</taxon>
        <taxon>Alphaproteobacteria</taxon>
        <taxon>Sphingomonadales</taxon>
        <taxon>Sphingomonadaceae</taxon>
        <taxon>Rhizorhabdus</taxon>
    </lineage>
</organism>
<dbReference type="InterPro" id="IPR041413">
    <property type="entry name" value="MLTR_LBD"/>
</dbReference>
<dbReference type="Pfam" id="PF17765">
    <property type="entry name" value="MLTR_LBD"/>
    <property type="match status" value="1"/>
</dbReference>
<evidence type="ECO:0000259" key="1">
    <source>
        <dbReference type="PROSITE" id="PS50943"/>
    </source>
</evidence>
<dbReference type="Pfam" id="PF01381">
    <property type="entry name" value="HTH_3"/>
    <property type="match status" value="1"/>
</dbReference>
<dbReference type="InterPro" id="IPR001387">
    <property type="entry name" value="Cro/C1-type_HTH"/>
</dbReference>
<dbReference type="PANTHER" id="PTHR35010:SF4">
    <property type="entry name" value="BLL5781 PROTEIN"/>
    <property type="match status" value="1"/>
</dbReference>
<dbReference type="PROSITE" id="PS50943">
    <property type="entry name" value="HTH_CROC1"/>
    <property type="match status" value="1"/>
</dbReference>
<feature type="domain" description="HTH cro/C1-type" evidence="1">
    <location>
        <begin position="26"/>
        <end position="80"/>
    </location>
</feature>
<dbReference type="GO" id="GO:0003677">
    <property type="term" value="F:DNA binding"/>
    <property type="evidence" value="ECO:0007669"/>
    <property type="project" value="InterPro"/>
</dbReference>
<gene>
    <name evidence="2" type="ORF">SAMN06295920_108139</name>
</gene>
<proteinExistence type="predicted"/>
<keyword evidence="3" id="KW-1185">Reference proteome</keyword>
<dbReference type="Gene3D" id="3.30.450.180">
    <property type="match status" value="1"/>
</dbReference>
<dbReference type="AlphaFoldDB" id="A0A1T5F4M9"/>
<dbReference type="STRING" id="439228.SAMN06295920_108139"/>
<dbReference type="Gene3D" id="1.10.260.40">
    <property type="entry name" value="lambda repressor-like DNA-binding domains"/>
    <property type="match status" value="1"/>
</dbReference>
<evidence type="ECO:0000313" key="2">
    <source>
        <dbReference type="EMBL" id="SKB91152.1"/>
    </source>
</evidence>
<dbReference type="CDD" id="cd00093">
    <property type="entry name" value="HTH_XRE"/>
    <property type="match status" value="1"/>
</dbReference>
<dbReference type="PANTHER" id="PTHR35010">
    <property type="entry name" value="BLL4672 PROTEIN-RELATED"/>
    <property type="match status" value="1"/>
</dbReference>
<dbReference type="Proteomes" id="UP000189818">
    <property type="component" value="Unassembled WGS sequence"/>
</dbReference>
<dbReference type="SMART" id="SM00530">
    <property type="entry name" value="HTH_XRE"/>
    <property type="match status" value="1"/>
</dbReference>
<dbReference type="SUPFAM" id="SSF47413">
    <property type="entry name" value="lambda repressor-like DNA-binding domains"/>
    <property type="match status" value="1"/>
</dbReference>
<evidence type="ECO:0000313" key="3">
    <source>
        <dbReference type="Proteomes" id="UP000189818"/>
    </source>
</evidence>
<reference evidence="3" key="1">
    <citation type="submission" date="2017-02" db="EMBL/GenBank/DDBJ databases">
        <authorList>
            <person name="Varghese N."/>
            <person name="Submissions S."/>
        </authorList>
    </citation>
    <scope>NUCLEOTIDE SEQUENCE [LARGE SCALE GENOMIC DNA]</scope>
    <source>
        <strain evidence="3">UM2</strain>
    </source>
</reference>
<name>A0A1T5F4M9_9SPHN</name>
<accession>A0A1T5F4M9</accession>